<dbReference type="Proteomes" id="UP000692954">
    <property type="component" value="Unassembled WGS sequence"/>
</dbReference>
<evidence type="ECO:0000313" key="6">
    <source>
        <dbReference type="Proteomes" id="UP000692954"/>
    </source>
</evidence>
<evidence type="ECO:0000256" key="4">
    <source>
        <dbReference type="SAM" id="MobiDB-lite"/>
    </source>
</evidence>
<name>A0A8S1R3W3_9CILI</name>
<dbReference type="Pfam" id="PF00071">
    <property type="entry name" value="Ras"/>
    <property type="match status" value="1"/>
</dbReference>
<dbReference type="InterPro" id="IPR001806">
    <property type="entry name" value="Small_GTPase"/>
</dbReference>
<dbReference type="SMART" id="SM00175">
    <property type="entry name" value="RAB"/>
    <property type="match status" value="1"/>
</dbReference>
<dbReference type="CDD" id="cd00154">
    <property type="entry name" value="Rab"/>
    <property type="match status" value="1"/>
</dbReference>
<accession>A0A8S1R3W3</accession>
<evidence type="ECO:0000256" key="2">
    <source>
        <dbReference type="ARBA" id="ARBA00023134"/>
    </source>
</evidence>
<dbReference type="SMART" id="SM00174">
    <property type="entry name" value="RHO"/>
    <property type="match status" value="1"/>
</dbReference>
<comment type="caution">
    <text evidence="5">The sequence shown here is derived from an EMBL/GenBank/DDBJ whole genome shotgun (WGS) entry which is preliminary data.</text>
</comment>
<keyword evidence="1" id="KW-0547">Nucleotide-binding</keyword>
<dbReference type="InterPro" id="IPR005225">
    <property type="entry name" value="Small_GTP-bd"/>
</dbReference>
<dbReference type="GO" id="GO:0005525">
    <property type="term" value="F:GTP binding"/>
    <property type="evidence" value="ECO:0007669"/>
    <property type="project" value="UniProtKB-KW"/>
</dbReference>
<dbReference type="OrthoDB" id="9989112at2759"/>
<dbReference type="PANTHER" id="PTHR47980">
    <property type="entry name" value="LD44762P"/>
    <property type="match status" value="1"/>
</dbReference>
<proteinExistence type="predicted"/>
<feature type="region of interest" description="Disordered" evidence="4">
    <location>
        <begin position="205"/>
        <end position="240"/>
    </location>
</feature>
<dbReference type="SMART" id="SM00176">
    <property type="entry name" value="RAN"/>
    <property type="match status" value="1"/>
</dbReference>
<protein>
    <submittedName>
        <fullName evidence="5">Uncharacterized protein</fullName>
    </submittedName>
</protein>
<keyword evidence="3" id="KW-0449">Lipoprotein</keyword>
<evidence type="ECO:0000256" key="3">
    <source>
        <dbReference type="ARBA" id="ARBA00023288"/>
    </source>
</evidence>
<feature type="compositionally biased region" description="Polar residues" evidence="4">
    <location>
        <begin position="217"/>
        <end position="240"/>
    </location>
</feature>
<dbReference type="PROSITE" id="PS51421">
    <property type="entry name" value="RAS"/>
    <property type="match status" value="1"/>
</dbReference>
<sequence length="240" mass="28431">MLIQFIHKIYINKINNVITCQKVQGYIRFTDQTITYWKFWCWQNLNIIEIHRKSIQKFMSQYNRYFSTLSNLQGIDFKIKKIQVDDKVIKMQIWDTAGQERYQTITQTYYKGAMGIILVFAVNDQETFNDIDKWMNQIKQHASDNIIKVLIGNKADLPERSITYDQAIKLAQKYNMPYFETSAKEGTNINDTFLQIAKLIKEQTDKIPQQQQHQQQNSSFNKLSPTQNQDSQKQDQPMCC</sequence>
<dbReference type="InterPro" id="IPR050305">
    <property type="entry name" value="Small_GTPase_Rab"/>
</dbReference>
<organism evidence="5 6">
    <name type="scientific">Paramecium sonneborni</name>
    <dbReference type="NCBI Taxonomy" id="65129"/>
    <lineage>
        <taxon>Eukaryota</taxon>
        <taxon>Sar</taxon>
        <taxon>Alveolata</taxon>
        <taxon>Ciliophora</taxon>
        <taxon>Intramacronucleata</taxon>
        <taxon>Oligohymenophorea</taxon>
        <taxon>Peniculida</taxon>
        <taxon>Parameciidae</taxon>
        <taxon>Paramecium</taxon>
    </lineage>
</organism>
<dbReference type="PROSITE" id="PS51419">
    <property type="entry name" value="RAB"/>
    <property type="match status" value="1"/>
</dbReference>
<evidence type="ECO:0000313" key="5">
    <source>
        <dbReference type="EMBL" id="CAD8122225.1"/>
    </source>
</evidence>
<keyword evidence="6" id="KW-1185">Reference proteome</keyword>
<evidence type="ECO:0000256" key="1">
    <source>
        <dbReference type="ARBA" id="ARBA00022741"/>
    </source>
</evidence>
<dbReference type="NCBIfam" id="TIGR00231">
    <property type="entry name" value="small_GTP"/>
    <property type="match status" value="1"/>
</dbReference>
<dbReference type="GO" id="GO:0003924">
    <property type="term" value="F:GTPase activity"/>
    <property type="evidence" value="ECO:0007669"/>
    <property type="project" value="InterPro"/>
</dbReference>
<dbReference type="SMART" id="SM00173">
    <property type="entry name" value="RAS"/>
    <property type="match status" value="1"/>
</dbReference>
<dbReference type="FunFam" id="3.40.50.300:FF:001447">
    <property type="entry name" value="Ras-related protein Rab-1B"/>
    <property type="match status" value="1"/>
</dbReference>
<reference evidence="5" key="1">
    <citation type="submission" date="2021-01" db="EMBL/GenBank/DDBJ databases">
        <authorList>
            <consortium name="Genoscope - CEA"/>
            <person name="William W."/>
        </authorList>
    </citation>
    <scope>NUCLEOTIDE SEQUENCE</scope>
</reference>
<keyword evidence="2" id="KW-0342">GTP-binding</keyword>
<dbReference type="EMBL" id="CAJJDN010000137">
    <property type="protein sequence ID" value="CAD8122225.1"/>
    <property type="molecule type" value="Genomic_DNA"/>
</dbReference>
<gene>
    <name evidence="5" type="ORF">PSON_ATCC_30995.1.T1370046</name>
</gene>
<dbReference type="AlphaFoldDB" id="A0A8S1R3W3"/>